<evidence type="ECO:0000256" key="1">
    <source>
        <dbReference type="SAM" id="MobiDB-lite"/>
    </source>
</evidence>
<feature type="domain" description="G-patch" evidence="2">
    <location>
        <begin position="496"/>
        <end position="542"/>
    </location>
</feature>
<feature type="domain" description="G-patch" evidence="2">
    <location>
        <begin position="584"/>
        <end position="629"/>
    </location>
</feature>
<evidence type="ECO:0000313" key="4">
    <source>
        <dbReference type="Proteomes" id="UP001345219"/>
    </source>
</evidence>
<dbReference type="InterPro" id="IPR001374">
    <property type="entry name" value="R3H_dom"/>
</dbReference>
<dbReference type="PROSITE" id="PS50174">
    <property type="entry name" value="G_PATCH"/>
    <property type="match status" value="2"/>
</dbReference>
<dbReference type="AlphaFoldDB" id="A0AAN7KZA5"/>
<reference evidence="3 4" key="1">
    <citation type="journal article" date="2023" name="Hortic Res">
        <title>Pangenome of water caltrop reveals structural variations and asymmetric subgenome divergence after allopolyploidization.</title>
        <authorList>
            <person name="Zhang X."/>
            <person name="Chen Y."/>
            <person name="Wang L."/>
            <person name="Yuan Y."/>
            <person name="Fang M."/>
            <person name="Shi L."/>
            <person name="Lu R."/>
            <person name="Comes H.P."/>
            <person name="Ma Y."/>
            <person name="Chen Y."/>
            <person name="Huang G."/>
            <person name="Zhou Y."/>
            <person name="Zheng Z."/>
            <person name="Qiu Y."/>
        </authorList>
    </citation>
    <scope>NUCLEOTIDE SEQUENCE [LARGE SCALE GENOMIC DNA]</scope>
    <source>
        <tissue evidence="3">Roots</tissue>
    </source>
</reference>
<feature type="region of interest" description="Disordered" evidence="1">
    <location>
        <begin position="121"/>
        <end position="165"/>
    </location>
</feature>
<accession>A0AAN7KZA5</accession>
<comment type="caution">
    <text evidence="3">The sequence shown here is derived from an EMBL/GenBank/DDBJ whole genome shotgun (WGS) entry which is preliminary data.</text>
</comment>
<organism evidence="3 4">
    <name type="scientific">Trapa incisa</name>
    <dbReference type="NCBI Taxonomy" id="236973"/>
    <lineage>
        <taxon>Eukaryota</taxon>
        <taxon>Viridiplantae</taxon>
        <taxon>Streptophyta</taxon>
        <taxon>Embryophyta</taxon>
        <taxon>Tracheophyta</taxon>
        <taxon>Spermatophyta</taxon>
        <taxon>Magnoliopsida</taxon>
        <taxon>eudicotyledons</taxon>
        <taxon>Gunneridae</taxon>
        <taxon>Pentapetalae</taxon>
        <taxon>rosids</taxon>
        <taxon>malvids</taxon>
        <taxon>Myrtales</taxon>
        <taxon>Lythraceae</taxon>
        <taxon>Trapa</taxon>
    </lineage>
</organism>
<dbReference type="EMBL" id="JAXIOK010000004">
    <property type="protein sequence ID" value="KAK4774239.1"/>
    <property type="molecule type" value="Genomic_DNA"/>
</dbReference>
<dbReference type="InterPro" id="IPR036867">
    <property type="entry name" value="R3H_dom_sf"/>
</dbReference>
<feature type="compositionally biased region" description="Basic and acidic residues" evidence="1">
    <location>
        <begin position="547"/>
        <end position="563"/>
    </location>
</feature>
<dbReference type="GO" id="GO:0003676">
    <property type="term" value="F:nucleic acid binding"/>
    <property type="evidence" value="ECO:0007669"/>
    <property type="project" value="InterPro"/>
</dbReference>
<dbReference type="InterPro" id="IPR034082">
    <property type="entry name" value="R3H_G-patch"/>
</dbReference>
<evidence type="ECO:0000313" key="3">
    <source>
        <dbReference type="EMBL" id="KAK4774239.1"/>
    </source>
</evidence>
<keyword evidence="4" id="KW-1185">Reference proteome</keyword>
<dbReference type="Gene3D" id="3.30.1370.50">
    <property type="entry name" value="R3H-like domain"/>
    <property type="match status" value="1"/>
</dbReference>
<dbReference type="SMART" id="SM00443">
    <property type="entry name" value="G_patch"/>
    <property type="match status" value="2"/>
</dbReference>
<dbReference type="CDD" id="cd02646">
    <property type="entry name" value="R3H_G-patch"/>
    <property type="match status" value="1"/>
</dbReference>
<dbReference type="Proteomes" id="UP001345219">
    <property type="component" value="Chromosome 22"/>
</dbReference>
<dbReference type="InterPro" id="IPR000467">
    <property type="entry name" value="G_patch_dom"/>
</dbReference>
<feature type="region of interest" description="Disordered" evidence="1">
    <location>
        <begin position="282"/>
        <end position="306"/>
    </location>
</feature>
<dbReference type="PANTHER" id="PTHR47423:SF2">
    <property type="entry name" value="PROTEIN SQS1"/>
    <property type="match status" value="1"/>
</dbReference>
<dbReference type="Pfam" id="PF01424">
    <property type="entry name" value="R3H"/>
    <property type="match status" value="1"/>
</dbReference>
<evidence type="ECO:0000259" key="2">
    <source>
        <dbReference type="PROSITE" id="PS50174"/>
    </source>
</evidence>
<dbReference type="PANTHER" id="PTHR47423">
    <property type="entry name" value="G-PATCH DOMAIN CONTAINING PROTEIN"/>
    <property type="match status" value="1"/>
</dbReference>
<feature type="region of interest" description="Disordered" evidence="1">
    <location>
        <begin position="544"/>
        <end position="573"/>
    </location>
</feature>
<gene>
    <name evidence="3" type="ORF">SAY87_029258</name>
</gene>
<name>A0AAN7KZA5_9MYRT</name>
<protein>
    <recommendedName>
        <fullName evidence="2">G-patch domain-containing protein</fullName>
    </recommendedName>
</protein>
<feature type="region of interest" description="Disordered" evidence="1">
    <location>
        <begin position="414"/>
        <end position="441"/>
    </location>
</feature>
<dbReference type="Pfam" id="PF01585">
    <property type="entry name" value="G-patch"/>
    <property type="match status" value="2"/>
</dbReference>
<feature type="compositionally biased region" description="Basic and acidic residues" evidence="1">
    <location>
        <begin position="289"/>
        <end position="306"/>
    </location>
</feature>
<proteinExistence type="predicted"/>
<sequence length="629" mass="69138">MDEPEPIILFNSKETQIMAYVDEKPSMAFHCANVNYDYHSDFVLGGLSYQGLRYDDESEALAIDVGVSSVQMEDQEEESACDMLSPENEIDEITEELVPDKSSIKKNAGFISIGNTRLYTEDLPDESDEGRVELSMESSELGESDDSSDCASSEGPLGSGSDIDDDVVEDYLEGIGGTGNLMDAEWLLDKATDNETDSDDSSSSSLDGAMKKLGGIALQDASRDYGMMKSNRSKPQAYRLGSDSGSPAMEDLMLFKDMRSTYGMKNHTARFPQSWLPLVAQKSKRHRKFPGEKKKQRKESIAAKRRDRMLSRGVDLEQINLKLEQIVLDGVDMYSFQPMLSRDCSQVRRLAAIYQLQSGCQGSGKKRFVTVTRTQRTGLPSSSGKLRLEKLIGSIMDEADLPVVDVLDIKSGNQGNKAKKVHGSLERSAKNSLSKNGETRDERIRKRLPLSSQPVSFVSSGVMKSGKTEVGVYHAEEMNQNDSENKGKIGVFEEHTKGFGSRVMAKMGYIEGKGLGKDGKGMAEPIEVIKRPKSLGLGMNFLESGEESERKSRAHTERIDRSSSSKKVPNNDRALGMGLFERHTRGFGSKMMAKMGFVEGMGLGRDSQGMLNPLVAVRLPKSRGLGASG</sequence>